<reference evidence="8" key="1">
    <citation type="submission" date="2025-08" db="UniProtKB">
        <authorList>
            <consortium name="RefSeq"/>
        </authorList>
    </citation>
    <scope>IDENTIFICATION</scope>
</reference>
<evidence type="ECO:0000256" key="2">
    <source>
        <dbReference type="ARBA" id="ARBA00022771"/>
    </source>
</evidence>
<evidence type="ECO:0000259" key="6">
    <source>
        <dbReference type="PROSITE" id="PS50115"/>
    </source>
</evidence>
<keyword evidence="1" id="KW-0479">Metal-binding</keyword>
<dbReference type="SUPFAM" id="SSF57863">
    <property type="entry name" value="ArfGap/RecO-like zinc finger"/>
    <property type="match status" value="1"/>
</dbReference>
<protein>
    <submittedName>
        <fullName evidence="8">Arf-GAP with coiled-coil, ANK repeat and PH domain-containing protein 2 isoform X2</fullName>
    </submittedName>
</protein>
<dbReference type="Pfam" id="PF00169">
    <property type="entry name" value="PH"/>
    <property type="match status" value="1"/>
</dbReference>
<sequence>MEIFVPELPKLEFVTDDSPVCHQSLKYWGQKTNEMGNIIHELATSLENYHSSGINHFNAGNKFSDVMFSASKAFKNDSLMEIPLAKFADALSRIECYRDMLLTQTLMLGVEPMMAMVKDFEKMKKCKSKLLKASEYLHITWEKFASLPHISHLAEPLQLDRYAQSMITARQKYQLLLADYIEIVRKNNKYKKVILLRKILEHMFAEFSFFNYCSQILKDLEPYMNTLFEDIQKYMDEFEVSESLEEALKRKIEQEVDFAAKAERSCYQSGDSIPAMPGKQLFNKMGGFLSYGVKEIKKNYKDGINQTPKSVEQDWEVVHDSTKHETHESLSTMDGSSQFYVSLNETGTPAEYLAHEGDEIITGENDIASNDLHTKNDALSQNVKTDNKELNKDVLLKDDSLSNDLKNLDIEKRDTLIDNQSLQQNAQFKKGYLRIKQKGFPRSRYPLLYFILDKKYGELLVQGQYHRNPSLLTKLVLSSIRQCDANEIDRNYCFQILTREAEYTVQARNHQECEQWKAAIQEAIGSALNNNPDQSQALSVKESTDGFKKENIACSNAVDRIKAVKGNDYCADCDAPRPGWASSNIGIVFCIECSGVHRGLGVHISKVKSLSLDKWDEQLVEFMESHGNEKLNKFYEANLGSTKKISRDSSKSERLNYITAKYVQRLYCASQNQDPKIEEITNTEEMDGNTCQSAIT</sequence>
<keyword evidence="2 4" id="KW-0863">Zinc-finger</keyword>
<dbReference type="PANTHER" id="PTHR23180">
    <property type="entry name" value="CENTAURIN/ARF"/>
    <property type="match status" value="1"/>
</dbReference>
<dbReference type="PROSITE" id="PS50115">
    <property type="entry name" value="ARFGAP"/>
    <property type="match status" value="1"/>
</dbReference>
<proteinExistence type="predicted"/>
<evidence type="ECO:0000313" key="7">
    <source>
        <dbReference type="Proteomes" id="UP001652625"/>
    </source>
</evidence>
<dbReference type="SMART" id="SM00233">
    <property type="entry name" value="PH"/>
    <property type="match status" value="1"/>
</dbReference>
<organism evidence="7 8">
    <name type="scientific">Hydra vulgaris</name>
    <name type="common">Hydra</name>
    <name type="synonym">Hydra attenuata</name>
    <dbReference type="NCBI Taxonomy" id="6087"/>
    <lineage>
        <taxon>Eukaryota</taxon>
        <taxon>Metazoa</taxon>
        <taxon>Cnidaria</taxon>
        <taxon>Hydrozoa</taxon>
        <taxon>Hydroidolina</taxon>
        <taxon>Anthoathecata</taxon>
        <taxon>Aplanulata</taxon>
        <taxon>Hydridae</taxon>
        <taxon>Hydra</taxon>
    </lineage>
</organism>
<evidence type="ECO:0000256" key="1">
    <source>
        <dbReference type="ARBA" id="ARBA00022723"/>
    </source>
</evidence>
<accession>A0ABM4CHM7</accession>
<evidence type="ECO:0000256" key="3">
    <source>
        <dbReference type="ARBA" id="ARBA00022833"/>
    </source>
</evidence>
<dbReference type="Pfam" id="PF16746">
    <property type="entry name" value="BAR_3"/>
    <property type="match status" value="1"/>
</dbReference>
<dbReference type="CDD" id="cd08204">
    <property type="entry name" value="ArfGap"/>
    <property type="match status" value="1"/>
</dbReference>
<dbReference type="InterPro" id="IPR038508">
    <property type="entry name" value="ArfGAP_dom_sf"/>
</dbReference>
<evidence type="ECO:0000313" key="8">
    <source>
        <dbReference type="RefSeq" id="XP_065661233.1"/>
    </source>
</evidence>
<dbReference type="InterPro" id="IPR045258">
    <property type="entry name" value="ACAP1/2/3-like"/>
</dbReference>
<dbReference type="Proteomes" id="UP001652625">
    <property type="component" value="Chromosome 09"/>
</dbReference>
<dbReference type="InterPro" id="IPR027267">
    <property type="entry name" value="AH/BAR_dom_sf"/>
</dbReference>
<dbReference type="PROSITE" id="PS50003">
    <property type="entry name" value="PH_DOMAIN"/>
    <property type="match status" value="1"/>
</dbReference>
<dbReference type="SUPFAM" id="SSF103657">
    <property type="entry name" value="BAR/IMD domain-like"/>
    <property type="match status" value="1"/>
</dbReference>
<dbReference type="InterPro" id="IPR011993">
    <property type="entry name" value="PH-like_dom_sf"/>
</dbReference>
<dbReference type="SMART" id="SM00105">
    <property type="entry name" value="ArfGap"/>
    <property type="match status" value="1"/>
</dbReference>
<dbReference type="InterPro" id="IPR037278">
    <property type="entry name" value="ARFGAP/RecO"/>
</dbReference>
<dbReference type="Gene3D" id="1.10.220.150">
    <property type="entry name" value="Arf GTPase activating protein"/>
    <property type="match status" value="1"/>
</dbReference>
<evidence type="ECO:0000256" key="4">
    <source>
        <dbReference type="PROSITE-ProRule" id="PRU00288"/>
    </source>
</evidence>
<dbReference type="GeneID" id="100203222"/>
<dbReference type="Gene3D" id="2.30.29.30">
    <property type="entry name" value="Pleckstrin-homology domain (PH domain)/Phosphotyrosine-binding domain (PTB)"/>
    <property type="match status" value="1"/>
</dbReference>
<keyword evidence="7" id="KW-1185">Reference proteome</keyword>
<evidence type="ECO:0000259" key="5">
    <source>
        <dbReference type="PROSITE" id="PS50003"/>
    </source>
</evidence>
<dbReference type="PRINTS" id="PR00405">
    <property type="entry name" value="REVINTRACTNG"/>
</dbReference>
<dbReference type="InterPro" id="IPR004148">
    <property type="entry name" value="BAR_dom"/>
</dbReference>
<feature type="domain" description="Arf-GAP" evidence="6">
    <location>
        <begin position="555"/>
        <end position="675"/>
    </location>
</feature>
<gene>
    <name evidence="8" type="primary">LOC100203222</name>
</gene>
<feature type="domain" description="PH" evidence="5">
    <location>
        <begin position="426"/>
        <end position="525"/>
    </location>
</feature>
<keyword evidence="3" id="KW-0862">Zinc</keyword>
<dbReference type="RefSeq" id="XP_065661233.1">
    <property type="nucleotide sequence ID" value="XM_065805161.1"/>
</dbReference>
<dbReference type="Pfam" id="PF01412">
    <property type="entry name" value="ArfGap"/>
    <property type="match status" value="1"/>
</dbReference>
<dbReference type="PANTHER" id="PTHR23180:SF160">
    <property type="entry name" value="ADP-RIBOSYLATION FACTOR GTPASE-ACTIVATING PROTEIN EFFECTOR PROTEIN 1"/>
    <property type="match status" value="1"/>
</dbReference>
<name>A0ABM4CHM7_HYDVU</name>
<dbReference type="InterPro" id="IPR001849">
    <property type="entry name" value="PH_domain"/>
</dbReference>
<dbReference type="SUPFAM" id="SSF50729">
    <property type="entry name" value="PH domain-like"/>
    <property type="match status" value="1"/>
</dbReference>
<dbReference type="Gene3D" id="1.20.1270.60">
    <property type="entry name" value="Arfaptin homology (AH) domain/BAR domain"/>
    <property type="match status" value="1"/>
</dbReference>
<dbReference type="InterPro" id="IPR001164">
    <property type="entry name" value="ArfGAP_dom"/>
</dbReference>